<evidence type="ECO:0000256" key="4">
    <source>
        <dbReference type="ARBA" id="ARBA00022670"/>
    </source>
</evidence>
<feature type="domain" description="Peptidase A1" evidence="9">
    <location>
        <begin position="125"/>
        <end position="460"/>
    </location>
</feature>
<keyword evidence="5" id="KW-0732">Signal</keyword>
<dbReference type="GO" id="GO:0004190">
    <property type="term" value="F:aspartic-type endopeptidase activity"/>
    <property type="evidence" value="ECO:0007669"/>
    <property type="project" value="UniProtKB-KW"/>
</dbReference>
<dbReference type="PROSITE" id="PS51767">
    <property type="entry name" value="PEPTIDASE_A1"/>
    <property type="match status" value="1"/>
</dbReference>
<dbReference type="PANTHER" id="PTHR47967:SF39">
    <property type="entry name" value="ASPARTYL PROTEASE FAMILY PROTEIN, PUTATIVE-RELATED"/>
    <property type="match status" value="1"/>
</dbReference>
<keyword evidence="3" id="KW-0964">Secreted</keyword>
<keyword evidence="6" id="KW-0064">Aspartyl protease</keyword>
<protein>
    <recommendedName>
        <fullName evidence="9">Peptidase A1 domain-containing protein</fullName>
    </recommendedName>
</protein>
<dbReference type="InterPro" id="IPR021109">
    <property type="entry name" value="Peptidase_aspartic_dom_sf"/>
</dbReference>
<keyword evidence="11" id="KW-1185">Reference proteome</keyword>
<dbReference type="InterPro" id="IPR033121">
    <property type="entry name" value="PEPTIDASE_A1"/>
</dbReference>
<keyword evidence="4" id="KW-0645">Protease</keyword>
<sequence>MLFDDNSDNEFQLLAIIVIEEEEEMVNEGQTSRRCGSIPGHAVIQHDRVAANSSIEANNGGFSIDLIHRDSPNSPLYNPNETPLDRFNNGIRRAFSHLNRLNMTSSSVHPNAAAETSVSTDNGQYLMKLSIGTPPVDIYGIVDTGSDLMWTQCQPCEQCYKQTNPIYNPAASSSYSTLSCQSAQCHLLGSVSCSPQQLCNYTYGYGSGALTKGVLSTETVTFGSTSIKNIIFGCGHNNTGGFNPNEMGLVGLGATDLSLASQVSSQLRSKKFAYCLVPFHTNPSITSKIYFGDKGEVSGAGVVSTPMVSKDDKSVYFVTLEGISVGDKLIPFNSSGAAPKGNVFIDSGVPPMLLPKDFYNRLEQEVKSLIKLTPYQDPKTGTQLCYQSQSMSDIAPAMSAHFDGGVEVPLIATSTFISPEDGVFCFGMNPKDGDEGVFGNFAQSNILIGYDQDKQIVSFKPTDCTQQ</sequence>
<dbReference type="InterPro" id="IPR034161">
    <property type="entry name" value="Pepsin-like_plant"/>
</dbReference>
<comment type="caution">
    <text evidence="10">The sequence shown here is derived from an EMBL/GenBank/DDBJ whole genome shotgun (WGS) entry which is preliminary data.</text>
</comment>
<dbReference type="InterPro" id="IPR032799">
    <property type="entry name" value="TAXi_C"/>
</dbReference>
<reference evidence="10" key="1">
    <citation type="journal article" date="2022" name="Plant J.">
        <title>Strategies of tolerance reflected in two North American maple genomes.</title>
        <authorList>
            <person name="McEvoy S.L."/>
            <person name="Sezen U.U."/>
            <person name="Trouern-Trend A."/>
            <person name="McMahon S.M."/>
            <person name="Schaberg P.G."/>
            <person name="Yang J."/>
            <person name="Wegrzyn J.L."/>
            <person name="Swenson N.G."/>
        </authorList>
    </citation>
    <scope>NUCLEOTIDE SEQUENCE</scope>
    <source>
        <strain evidence="10">NS2018</strain>
    </source>
</reference>
<accession>A0AA39SCB9</accession>
<evidence type="ECO:0000313" key="10">
    <source>
        <dbReference type="EMBL" id="KAK0591607.1"/>
    </source>
</evidence>
<dbReference type="Proteomes" id="UP001168877">
    <property type="component" value="Unassembled WGS sequence"/>
</dbReference>
<dbReference type="InterPro" id="IPR032861">
    <property type="entry name" value="TAXi_N"/>
</dbReference>
<evidence type="ECO:0000259" key="9">
    <source>
        <dbReference type="PROSITE" id="PS51767"/>
    </source>
</evidence>
<evidence type="ECO:0000256" key="6">
    <source>
        <dbReference type="ARBA" id="ARBA00022750"/>
    </source>
</evidence>
<evidence type="ECO:0000256" key="1">
    <source>
        <dbReference type="ARBA" id="ARBA00004613"/>
    </source>
</evidence>
<dbReference type="InterPro" id="IPR051708">
    <property type="entry name" value="Plant_Aspart_Prot_A1"/>
</dbReference>
<comment type="similarity">
    <text evidence="2">Belongs to the peptidase A1 family.</text>
</comment>
<dbReference type="Pfam" id="PF14543">
    <property type="entry name" value="TAXi_N"/>
    <property type="match status" value="1"/>
</dbReference>
<dbReference type="CDD" id="cd05476">
    <property type="entry name" value="pepsin_A_like_plant"/>
    <property type="match status" value="1"/>
</dbReference>
<evidence type="ECO:0000256" key="2">
    <source>
        <dbReference type="ARBA" id="ARBA00007447"/>
    </source>
</evidence>
<dbReference type="SUPFAM" id="SSF50630">
    <property type="entry name" value="Acid proteases"/>
    <property type="match status" value="1"/>
</dbReference>
<evidence type="ECO:0000256" key="7">
    <source>
        <dbReference type="ARBA" id="ARBA00022801"/>
    </source>
</evidence>
<dbReference type="FunFam" id="2.40.70.10:FF:000016">
    <property type="entry name" value="Probable aspartic protease At2g35615"/>
    <property type="match status" value="1"/>
</dbReference>
<reference evidence="10" key="2">
    <citation type="submission" date="2023-06" db="EMBL/GenBank/DDBJ databases">
        <authorList>
            <person name="Swenson N.G."/>
            <person name="Wegrzyn J.L."/>
            <person name="Mcevoy S.L."/>
        </authorList>
    </citation>
    <scope>NUCLEOTIDE SEQUENCE</scope>
    <source>
        <strain evidence="10">NS2018</strain>
        <tissue evidence="10">Leaf</tissue>
    </source>
</reference>
<proteinExistence type="inferred from homology"/>
<name>A0AA39SCB9_ACESA</name>
<organism evidence="10 11">
    <name type="scientific">Acer saccharum</name>
    <name type="common">Sugar maple</name>
    <dbReference type="NCBI Taxonomy" id="4024"/>
    <lineage>
        <taxon>Eukaryota</taxon>
        <taxon>Viridiplantae</taxon>
        <taxon>Streptophyta</taxon>
        <taxon>Embryophyta</taxon>
        <taxon>Tracheophyta</taxon>
        <taxon>Spermatophyta</taxon>
        <taxon>Magnoliopsida</taxon>
        <taxon>eudicotyledons</taxon>
        <taxon>Gunneridae</taxon>
        <taxon>Pentapetalae</taxon>
        <taxon>rosids</taxon>
        <taxon>malvids</taxon>
        <taxon>Sapindales</taxon>
        <taxon>Sapindaceae</taxon>
        <taxon>Hippocastanoideae</taxon>
        <taxon>Acereae</taxon>
        <taxon>Acer</taxon>
    </lineage>
</organism>
<dbReference type="AlphaFoldDB" id="A0AA39SCB9"/>
<keyword evidence="7" id="KW-0378">Hydrolase</keyword>
<dbReference type="GO" id="GO:0005576">
    <property type="term" value="C:extracellular region"/>
    <property type="evidence" value="ECO:0007669"/>
    <property type="project" value="UniProtKB-SubCell"/>
</dbReference>
<dbReference type="Gene3D" id="2.40.70.10">
    <property type="entry name" value="Acid Proteases"/>
    <property type="match status" value="2"/>
</dbReference>
<dbReference type="FunFam" id="2.40.70.10:FF:000050">
    <property type="entry name" value="Aspartic proteinase CDR1"/>
    <property type="match status" value="1"/>
</dbReference>
<dbReference type="Pfam" id="PF14541">
    <property type="entry name" value="TAXi_C"/>
    <property type="match status" value="1"/>
</dbReference>
<dbReference type="PANTHER" id="PTHR47967">
    <property type="entry name" value="OS07G0603500 PROTEIN-RELATED"/>
    <property type="match status" value="1"/>
</dbReference>
<evidence type="ECO:0000313" key="11">
    <source>
        <dbReference type="Proteomes" id="UP001168877"/>
    </source>
</evidence>
<dbReference type="GO" id="GO:0006508">
    <property type="term" value="P:proteolysis"/>
    <property type="evidence" value="ECO:0007669"/>
    <property type="project" value="UniProtKB-KW"/>
</dbReference>
<gene>
    <name evidence="10" type="ORF">LWI29_004803</name>
</gene>
<comment type="subcellular location">
    <subcellularLocation>
        <location evidence="1">Secreted</location>
    </subcellularLocation>
</comment>
<evidence type="ECO:0000256" key="8">
    <source>
        <dbReference type="ARBA" id="ARBA00023180"/>
    </source>
</evidence>
<evidence type="ECO:0000256" key="3">
    <source>
        <dbReference type="ARBA" id="ARBA00022525"/>
    </source>
</evidence>
<dbReference type="EMBL" id="JAUESC010000380">
    <property type="protein sequence ID" value="KAK0591607.1"/>
    <property type="molecule type" value="Genomic_DNA"/>
</dbReference>
<keyword evidence="8" id="KW-0325">Glycoprotein</keyword>
<evidence type="ECO:0000256" key="5">
    <source>
        <dbReference type="ARBA" id="ARBA00022729"/>
    </source>
</evidence>